<accession>A0A7R9B0F9</accession>
<dbReference type="EMBL" id="OC004064">
    <property type="protein sequence ID" value="CAD7264035.1"/>
    <property type="molecule type" value="Genomic_DNA"/>
</dbReference>
<sequence>MLFFAFASPEQLFSWQKITALSVPSVELLWSNPFICGVRMRSNHFKLEPPIWTPLGGACSDYLQAPGCGFLCGEINFVCKISQLVAAEPMGTSLYQPAATSQKFHFHSDYVNSLSGFLIEYEQLYHC</sequence>
<proteinExistence type="predicted"/>
<dbReference type="AlphaFoldDB" id="A0A7R9B0F9"/>
<evidence type="ECO:0000313" key="1">
    <source>
        <dbReference type="EMBL" id="CAD7264035.1"/>
    </source>
</evidence>
<gene>
    <name evidence="1" type="ORF">TSIB3V08_LOCUS8100</name>
</gene>
<protein>
    <submittedName>
        <fullName evidence="1">Uncharacterized protein</fullName>
    </submittedName>
</protein>
<organism evidence="1">
    <name type="scientific">Timema shepardi</name>
    <name type="common">Walking stick</name>
    <dbReference type="NCBI Taxonomy" id="629360"/>
    <lineage>
        <taxon>Eukaryota</taxon>
        <taxon>Metazoa</taxon>
        <taxon>Ecdysozoa</taxon>
        <taxon>Arthropoda</taxon>
        <taxon>Hexapoda</taxon>
        <taxon>Insecta</taxon>
        <taxon>Pterygota</taxon>
        <taxon>Neoptera</taxon>
        <taxon>Polyneoptera</taxon>
        <taxon>Phasmatodea</taxon>
        <taxon>Timematodea</taxon>
        <taxon>Timematoidea</taxon>
        <taxon>Timematidae</taxon>
        <taxon>Timema</taxon>
    </lineage>
</organism>
<name>A0A7R9B0F9_TIMSH</name>
<reference evidence="1" key="1">
    <citation type="submission" date="2020-11" db="EMBL/GenBank/DDBJ databases">
        <authorList>
            <person name="Tran Van P."/>
        </authorList>
    </citation>
    <scope>NUCLEOTIDE SEQUENCE</scope>
</reference>